<name>A0A9N7ZD57_PLEPL</name>
<keyword evidence="2" id="KW-1185">Reference proteome</keyword>
<dbReference type="AlphaFoldDB" id="A0A9N7ZD57"/>
<dbReference type="EMBL" id="CADEAL010004442">
    <property type="protein sequence ID" value="CAB1459661.1"/>
    <property type="molecule type" value="Genomic_DNA"/>
</dbReference>
<sequence length="108" mass="12330">MRRFCPFSEGAPQGEEHGLVWEVNAALEAMRTEMLSGRRRSEEPVVSCLLTERRLEEEDEEEEEEDNGATLHWCALINHCPLTHHGWRGILCLCVEPCVLDGPRRSDA</sequence>
<reference evidence="1" key="1">
    <citation type="submission" date="2020-03" db="EMBL/GenBank/DDBJ databases">
        <authorList>
            <person name="Weist P."/>
        </authorList>
    </citation>
    <scope>NUCLEOTIDE SEQUENCE</scope>
</reference>
<dbReference type="Proteomes" id="UP001153269">
    <property type="component" value="Unassembled WGS sequence"/>
</dbReference>
<evidence type="ECO:0000313" key="1">
    <source>
        <dbReference type="EMBL" id="CAB1459661.1"/>
    </source>
</evidence>
<protein>
    <submittedName>
        <fullName evidence="1">Uncharacterized protein</fullName>
    </submittedName>
</protein>
<accession>A0A9N7ZD57</accession>
<comment type="caution">
    <text evidence="1">The sequence shown here is derived from an EMBL/GenBank/DDBJ whole genome shotgun (WGS) entry which is preliminary data.</text>
</comment>
<proteinExistence type="predicted"/>
<evidence type="ECO:0000313" key="2">
    <source>
        <dbReference type="Proteomes" id="UP001153269"/>
    </source>
</evidence>
<gene>
    <name evidence="1" type="ORF">PLEPLA_LOCUS47498</name>
</gene>
<organism evidence="1 2">
    <name type="scientific">Pleuronectes platessa</name>
    <name type="common">European plaice</name>
    <dbReference type="NCBI Taxonomy" id="8262"/>
    <lineage>
        <taxon>Eukaryota</taxon>
        <taxon>Metazoa</taxon>
        <taxon>Chordata</taxon>
        <taxon>Craniata</taxon>
        <taxon>Vertebrata</taxon>
        <taxon>Euteleostomi</taxon>
        <taxon>Actinopterygii</taxon>
        <taxon>Neopterygii</taxon>
        <taxon>Teleostei</taxon>
        <taxon>Neoteleostei</taxon>
        <taxon>Acanthomorphata</taxon>
        <taxon>Carangaria</taxon>
        <taxon>Pleuronectiformes</taxon>
        <taxon>Pleuronectoidei</taxon>
        <taxon>Pleuronectidae</taxon>
        <taxon>Pleuronectes</taxon>
    </lineage>
</organism>